<evidence type="ECO:0000313" key="3">
    <source>
        <dbReference type="Proteomes" id="UP000238034"/>
    </source>
</evidence>
<dbReference type="InterPro" id="IPR013196">
    <property type="entry name" value="HTH_11"/>
</dbReference>
<dbReference type="Proteomes" id="UP000238034">
    <property type="component" value="Unassembled WGS sequence"/>
</dbReference>
<dbReference type="SUPFAM" id="SSF46785">
    <property type="entry name" value="Winged helix' DNA-binding domain"/>
    <property type="match status" value="1"/>
</dbReference>
<dbReference type="Gene3D" id="1.10.10.10">
    <property type="entry name" value="Winged helix-like DNA-binding domain superfamily/Winged helix DNA-binding domain"/>
    <property type="match status" value="1"/>
</dbReference>
<accession>A0A2T0TQU1</accession>
<dbReference type="OrthoDB" id="770928at2"/>
<dbReference type="InterPro" id="IPR036388">
    <property type="entry name" value="WH-like_DNA-bd_sf"/>
</dbReference>
<dbReference type="Pfam" id="PF08279">
    <property type="entry name" value="HTH_11"/>
    <property type="match status" value="1"/>
</dbReference>
<dbReference type="InterPro" id="IPR036390">
    <property type="entry name" value="WH_DNA-bd_sf"/>
</dbReference>
<reference evidence="2 3" key="1">
    <citation type="submission" date="2018-03" db="EMBL/GenBank/DDBJ databases">
        <title>Genomic Encyclopedia of Type Strains, Phase III (KMG-III): the genomes of soil and plant-associated and newly described type strains.</title>
        <authorList>
            <person name="Whitman W."/>
        </authorList>
    </citation>
    <scope>NUCLEOTIDE SEQUENCE [LARGE SCALE GENOMIC DNA]</scope>
    <source>
        <strain evidence="2 3">CGMCC 1.9313</strain>
    </source>
</reference>
<evidence type="ECO:0000313" key="2">
    <source>
        <dbReference type="EMBL" id="PRY48094.1"/>
    </source>
</evidence>
<keyword evidence="3" id="KW-1185">Reference proteome</keyword>
<organism evidence="2 3">
    <name type="scientific">Arcticibacter pallidicorallinus</name>
    <dbReference type="NCBI Taxonomy" id="1259464"/>
    <lineage>
        <taxon>Bacteria</taxon>
        <taxon>Pseudomonadati</taxon>
        <taxon>Bacteroidota</taxon>
        <taxon>Sphingobacteriia</taxon>
        <taxon>Sphingobacteriales</taxon>
        <taxon>Sphingobacteriaceae</taxon>
        <taxon>Arcticibacter</taxon>
    </lineage>
</organism>
<evidence type="ECO:0000259" key="1">
    <source>
        <dbReference type="Pfam" id="PF08279"/>
    </source>
</evidence>
<dbReference type="AlphaFoldDB" id="A0A2T0TQU1"/>
<name>A0A2T0TQU1_9SPHI</name>
<gene>
    <name evidence="2" type="ORF">B0I27_11628</name>
</gene>
<sequence>MLSELLDRLERLDHLIRHKSTGTPNQLAVRLNISERTLYGFLSEMRELGAPIKYSRSKQTYYYGTKGQFQLRFYEN</sequence>
<dbReference type="RefSeq" id="WP_106295598.1">
    <property type="nucleotide sequence ID" value="NZ_PVTH01000016.1"/>
</dbReference>
<protein>
    <submittedName>
        <fullName evidence="2">HTH domain-containing protein</fullName>
    </submittedName>
</protein>
<feature type="domain" description="Helix-turn-helix type 11" evidence="1">
    <location>
        <begin position="13"/>
        <end position="61"/>
    </location>
</feature>
<proteinExistence type="predicted"/>
<comment type="caution">
    <text evidence="2">The sequence shown here is derived from an EMBL/GenBank/DDBJ whole genome shotgun (WGS) entry which is preliminary data.</text>
</comment>
<dbReference type="EMBL" id="PVTH01000016">
    <property type="protein sequence ID" value="PRY48094.1"/>
    <property type="molecule type" value="Genomic_DNA"/>
</dbReference>